<dbReference type="GO" id="GO:0032259">
    <property type="term" value="P:methylation"/>
    <property type="evidence" value="ECO:0007669"/>
    <property type="project" value="UniProtKB-KW"/>
</dbReference>
<dbReference type="InterPro" id="IPR029063">
    <property type="entry name" value="SAM-dependent_MTases_sf"/>
</dbReference>
<feature type="compositionally biased region" description="Basic and acidic residues" evidence="4">
    <location>
        <begin position="274"/>
        <end position="284"/>
    </location>
</feature>
<evidence type="ECO:0000256" key="2">
    <source>
        <dbReference type="ARBA" id="ARBA00022603"/>
    </source>
</evidence>
<dbReference type="SUPFAM" id="SSF53335">
    <property type="entry name" value="S-adenosyl-L-methionine-dependent methyltransferases"/>
    <property type="match status" value="1"/>
</dbReference>
<evidence type="ECO:0000256" key="4">
    <source>
        <dbReference type="SAM" id="MobiDB-lite"/>
    </source>
</evidence>
<protein>
    <recommendedName>
        <fullName evidence="5">Methyltransferase type 11 domain-containing protein</fullName>
    </recommendedName>
</protein>
<evidence type="ECO:0000256" key="1">
    <source>
        <dbReference type="ARBA" id="ARBA00008361"/>
    </source>
</evidence>
<feature type="compositionally biased region" description="Basic and acidic residues" evidence="4">
    <location>
        <begin position="313"/>
        <end position="325"/>
    </location>
</feature>
<dbReference type="PANTHER" id="PTHR12176">
    <property type="entry name" value="SAM-DEPENDENT METHYLTRANSFERASE SUPERFAMILY PROTEIN"/>
    <property type="match status" value="1"/>
</dbReference>
<dbReference type="VEuPathDB" id="CryptoDB:Cvel_6308"/>
<organism evidence="6">
    <name type="scientific">Chromera velia CCMP2878</name>
    <dbReference type="NCBI Taxonomy" id="1169474"/>
    <lineage>
        <taxon>Eukaryota</taxon>
        <taxon>Sar</taxon>
        <taxon>Alveolata</taxon>
        <taxon>Colpodellida</taxon>
        <taxon>Chromeraceae</taxon>
        <taxon>Chromera</taxon>
    </lineage>
</organism>
<reference evidence="6" key="1">
    <citation type="submission" date="2014-11" db="EMBL/GenBank/DDBJ databases">
        <authorList>
            <person name="Otto D Thomas"/>
            <person name="Naeem Raeece"/>
        </authorList>
    </citation>
    <scope>NUCLEOTIDE SEQUENCE</scope>
</reference>
<dbReference type="InterPro" id="IPR013216">
    <property type="entry name" value="Methyltransf_11"/>
</dbReference>
<keyword evidence="2" id="KW-0489">Methyltransferase</keyword>
<evidence type="ECO:0000313" key="6">
    <source>
        <dbReference type="EMBL" id="CEM41646.1"/>
    </source>
</evidence>
<feature type="compositionally biased region" description="Basic and acidic residues" evidence="4">
    <location>
        <begin position="340"/>
        <end position="352"/>
    </location>
</feature>
<gene>
    <name evidence="6" type="ORF">Cvel_6308</name>
</gene>
<dbReference type="GO" id="GO:0008757">
    <property type="term" value="F:S-adenosylmethionine-dependent methyltransferase activity"/>
    <property type="evidence" value="ECO:0007669"/>
    <property type="project" value="InterPro"/>
</dbReference>
<dbReference type="EMBL" id="CDMZ01002279">
    <property type="protein sequence ID" value="CEM41646.1"/>
    <property type="molecule type" value="Genomic_DNA"/>
</dbReference>
<dbReference type="AlphaFoldDB" id="A0A0G4HCF6"/>
<evidence type="ECO:0000259" key="5">
    <source>
        <dbReference type="Pfam" id="PF08241"/>
    </source>
</evidence>
<name>A0A0G4HCF6_9ALVE</name>
<comment type="similarity">
    <text evidence="1">Belongs to the methyltransferase superfamily.</text>
</comment>
<dbReference type="Pfam" id="PF08241">
    <property type="entry name" value="Methyltransf_11"/>
    <property type="match status" value="1"/>
</dbReference>
<sequence>MSDEALFDRKDYSNKEFWDQRFQENTQPFDWYCGFTELKPFLFEHCAPSNDPVVLVLGCGNSKLSTELKGAGFRTLMNSDFSPVVLNQMREKTPHCDPALEWGCMDVTRLPVRGCSVDLVVDKGTLDAVACTGSDDAPRRLFAECLRVLRPQGFFFLVTHTGWEGRRKFSTIEGDAEEEAGVVWEVVVSQRVGLNDMSTLINILRSRLGRRPLSSAFKAENVETLKAAVEEYREVVSKRRISRLLVSLKSRLREKKEKEKGGETGVDPSSLEGKMGRESVDSSDRPNSNLAGQRASSEENLTGTAQAADNVVEEAKVTVSKEQESSRMASDVVVSGDPPVLKREKEEGEQKNLDSISEAEEAKEREDSQEGKPPLFCPRRARSSQLTGDRSRGLVWILDIWFFKDLLATAETGGFAGMMVVLYEPGAGFSLAHPAKEKDEASLIDCAHYFARWLGRPHLVCMDGEKAGAGAIF</sequence>
<evidence type="ECO:0000256" key="3">
    <source>
        <dbReference type="ARBA" id="ARBA00022679"/>
    </source>
</evidence>
<dbReference type="Gene3D" id="3.40.50.150">
    <property type="entry name" value="Vaccinia Virus protein VP39"/>
    <property type="match status" value="1"/>
</dbReference>
<dbReference type="CDD" id="cd02440">
    <property type="entry name" value="AdoMet_MTases"/>
    <property type="match status" value="1"/>
</dbReference>
<accession>A0A0G4HCF6</accession>
<feature type="compositionally biased region" description="Polar residues" evidence="4">
    <location>
        <begin position="285"/>
        <end position="307"/>
    </location>
</feature>
<feature type="region of interest" description="Disordered" evidence="4">
    <location>
        <begin position="255"/>
        <end position="383"/>
    </location>
</feature>
<dbReference type="InterPro" id="IPR051419">
    <property type="entry name" value="Lys/N-term_MeTrsfase_sf"/>
</dbReference>
<feature type="compositionally biased region" description="Basic and acidic residues" evidence="4">
    <location>
        <begin position="360"/>
        <end position="370"/>
    </location>
</feature>
<proteinExistence type="inferred from homology"/>
<keyword evidence="3" id="KW-0808">Transferase</keyword>
<feature type="domain" description="Methyltransferase type 11" evidence="5">
    <location>
        <begin position="56"/>
        <end position="157"/>
    </location>
</feature>